<evidence type="ECO:0000256" key="6">
    <source>
        <dbReference type="ARBA" id="ARBA00023014"/>
    </source>
</evidence>
<feature type="transmembrane region" description="Helical" evidence="7">
    <location>
        <begin position="34"/>
        <end position="51"/>
    </location>
</feature>
<keyword evidence="7" id="KW-0472">Membrane</keyword>
<keyword evidence="1" id="KW-0813">Transport</keyword>
<keyword evidence="7" id="KW-0812">Transmembrane</keyword>
<evidence type="ECO:0000259" key="8">
    <source>
        <dbReference type="Pfam" id="PF12801"/>
    </source>
</evidence>
<evidence type="ECO:0000256" key="5">
    <source>
        <dbReference type="ARBA" id="ARBA00023004"/>
    </source>
</evidence>
<dbReference type="Pfam" id="PF12801">
    <property type="entry name" value="Fer4_5"/>
    <property type="match status" value="1"/>
</dbReference>
<dbReference type="GO" id="GO:0046872">
    <property type="term" value="F:metal ion binding"/>
    <property type="evidence" value="ECO:0007669"/>
    <property type="project" value="UniProtKB-KW"/>
</dbReference>
<dbReference type="InterPro" id="IPR017896">
    <property type="entry name" value="4Fe4S_Fe-S-bd"/>
</dbReference>
<dbReference type="EMBL" id="AOGK01000024">
    <property type="protein sequence ID" value="MDG5977645.1"/>
    <property type="molecule type" value="Genomic_DNA"/>
</dbReference>
<dbReference type="GO" id="GO:0005886">
    <property type="term" value="C:plasma membrane"/>
    <property type="evidence" value="ECO:0007669"/>
    <property type="project" value="TreeGrafter"/>
</dbReference>
<name>A0A9X4SA85_9BURK</name>
<evidence type="ECO:0000256" key="2">
    <source>
        <dbReference type="ARBA" id="ARBA00022485"/>
    </source>
</evidence>
<dbReference type="RefSeq" id="WP_157572230.1">
    <property type="nucleotide sequence ID" value="NZ_AOGK01000024.1"/>
</dbReference>
<dbReference type="AlphaFoldDB" id="A0A9X4SA85"/>
<evidence type="ECO:0000313" key="10">
    <source>
        <dbReference type="EMBL" id="MDG5977645.1"/>
    </source>
</evidence>
<dbReference type="InterPro" id="IPR051684">
    <property type="entry name" value="Electron_Trans/Redox"/>
</dbReference>
<comment type="caution">
    <text evidence="10">The sequence shown here is derived from an EMBL/GenBank/DDBJ whole genome shotgun (WGS) entry which is preliminary data.</text>
</comment>
<evidence type="ECO:0000256" key="7">
    <source>
        <dbReference type="SAM" id="Phobius"/>
    </source>
</evidence>
<reference evidence="10" key="1">
    <citation type="submission" date="2013-01" db="EMBL/GenBank/DDBJ databases">
        <title>Genome draft of Hydrogenophaga taeniospiralis 2K1.</title>
        <authorList>
            <person name="Gomila M."/>
            <person name="Lalucat J."/>
        </authorList>
    </citation>
    <scope>NUCLEOTIDE SEQUENCE</scope>
    <source>
        <strain evidence="10">CCUG 15921</strain>
    </source>
</reference>
<evidence type="ECO:0000256" key="4">
    <source>
        <dbReference type="ARBA" id="ARBA00022982"/>
    </source>
</evidence>
<evidence type="ECO:0000259" key="9">
    <source>
        <dbReference type="Pfam" id="PF13746"/>
    </source>
</evidence>
<dbReference type="Pfam" id="PF13746">
    <property type="entry name" value="Fer4_18"/>
    <property type="match status" value="1"/>
</dbReference>
<evidence type="ECO:0000313" key="11">
    <source>
        <dbReference type="Proteomes" id="UP001152876"/>
    </source>
</evidence>
<keyword evidence="3" id="KW-0479">Metal-binding</keyword>
<proteinExistence type="predicted"/>
<evidence type="ECO:0000256" key="1">
    <source>
        <dbReference type="ARBA" id="ARBA00022448"/>
    </source>
</evidence>
<evidence type="ECO:0000256" key="3">
    <source>
        <dbReference type="ARBA" id="ARBA00022723"/>
    </source>
</evidence>
<dbReference type="PANTHER" id="PTHR30176">
    <property type="entry name" value="FERREDOXIN-TYPE PROTEIN NAPH"/>
    <property type="match status" value="1"/>
</dbReference>
<feature type="transmembrane region" description="Helical" evidence="7">
    <location>
        <begin position="199"/>
        <end position="220"/>
    </location>
</feature>
<accession>A0A9X4SA85</accession>
<keyword evidence="11" id="KW-1185">Reference proteome</keyword>
<keyword evidence="4" id="KW-0249">Electron transport</keyword>
<dbReference type="Proteomes" id="UP001152876">
    <property type="component" value="Unassembled WGS sequence"/>
</dbReference>
<dbReference type="OrthoDB" id="9806398at2"/>
<feature type="transmembrane region" description="Helical" evidence="7">
    <location>
        <begin position="156"/>
        <end position="179"/>
    </location>
</feature>
<organism evidence="10 11">
    <name type="scientific">Hydrogenophaga taeniospiralis CCUG 15921</name>
    <dbReference type="NCBI Taxonomy" id="1281780"/>
    <lineage>
        <taxon>Bacteria</taxon>
        <taxon>Pseudomonadati</taxon>
        <taxon>Pseudomonadota</taxon>
        <taxon>Betaproteobacteria</taxon>
        <taxon>Burkholderiales</taxon>
        <taxon>Comamonadaceae</taxon>
        <taxon>Hydrogenophaga</taxon>
    </lineage>
</organism>
<feature type="domain" description="4Fe-4S ferredoxin-type" evidence="9">
    <location>
        <begin position="217"/>
        <end position="318"/>
    </location>
</feature>
<protein>
    <submittedName>
        <fullName evidence="10">Iron-sulfur cluster-binding protein</fullName>
    </submittedName>
</protein>
<keyword evidence="2" id="KW-0004">4Fe-4S</keyword>
<keyword evidence="6" id="KW-0411">Iron-sulfur</keyword>
<feature type="transmembrane region" description="Helical" evidence="7">
    <location>
        <begin position="86"/>
        <end position="106"/>
    </location>
</feature>
<gene>
    <name evidence="10" type="ORF">H010_20476</name>
</gene>
<dbReference type="GO" id="GO:0051539">
    <property type="term" value="F:4 iron, 4 sulfur cluster binding"/>
    <property type="evidence" value="ECO:0007669"/>
    <property type="project" value="UniProtKB-KW"/>
</dbReference>
<sequence>MDLLAPTATSAGATPGAAAGRAQALQVWRRRTQIGFFVLFLLAPSLNLLRFDLYETQLWVLGMRWSLGIDGLLTGEISATQAGLNLLWRALLPAVLLVGGFLALAYRYGRLYCGWLCPHFSLVESLNSLLHRACGKLSLWDRTPVHRAGVTPQRRWWPLFALSCLLAGFAWAITLLTYLLPPQLIWDGLFSGTLTANQLRFLLVGTALFSAEFAFARHLFCRFGCAVGLFQSLAWMANPRGLVVSFERERARDCRTCQSEQRSGSAHAALAAPDAPLGNACDSVCPMRLQPRNIKRRMFSCVQCGQCLDACDTTQTAQGRSPTLQWRIGADALRETLRQRRAYPPEQP</sequence>
<keyword evidence="5" id="KW-0408">Iron</keyword>
<dbReference type="PANTHER" id="PTHR30176:SF3">
    <property type="entry name" value="FERREDOXIN-TYPE PROTEIN NAPH"/>
    <property type="match status" value="1"/>
</dbReference>
<feature type="domain" description="4Fe-4S ferredoxin-type" evidence="8">
    <location>
        <begin position="93"/>
        <end position="133"/>
    </location>
</feature>
<keyword evidence="7" id="KW-1133">Transmembrane helix</keyword>